<feature type="transmembrane region" description="Helical" evidence="4">
    <location>
        <begin position="274"/>
        <end position="297"/>
    </location>
</feature>
<keyword evidence="7" id="KW-1185">Reference proteome</keyword>
<dbReference type="PANTHER" id="PTHR43630">
    <property type="entry name" value="POLY-BETA-1,6-N-ACETYL-D-GLUCOSAMINE SYNTHASE"/>
    <property type="match status" value="1"/>
</dbReference>
<dbReference type="AlphaFoldDB" id="A0A090QS10"/>
<dbReference type="Proteomes" id="UP000029221">
    <property type="component" value="Unassembled WGS sequence"/>
</dbReference>
<comment type="similarity">
    <text evidence="1">Belongs to the glycosyltransferase 2 family.</text>
</comment>
<feature type="transmembrane region" description="Helical" evidence="4">
    <location>
        <begin position="246"/>
        <end position="262"/>
    </location>
</feature>
<gene>
    <name evidence="6" type="ORF">JCM19294_910</name>
</gene>
<organism evidence="6 7">
    <name type="scientific">Nonlabens tegetincola</name>
    <dbReference type="NCBI Taxonomy" id="323273"/>
    <lineage>
        <taxon>Bacteria</taxon>
        <taxon>Pseudomonadati</taxon>
        <taxon>Bacteroidota</taxon>
        <taxon>Flavobacteriia</taxon>
        <taxon>Flavobacteriales</taxon>
        <taxon>Flavobacteriaceae</taxon>
        <taxon>Nonlabens</taxon>
    </lineage>
</organism>
<dbReference type="InterPro" id="IPR029044">
    <property type="entry name" value="Nucleotide-diphossugar_trans"/>
</dbReference>
<feature type="transmembrane region" description="Helical" evidence="4">
    <location>
        <begin position="219"/>
        <end position="240"/>
    </location>
</feature>
<protein>
    <submittedName>
        <fullName evidence="6">Glycosyltransferase</fullName>
    </submittedName>
</protein>
<proteinExistence type="inferred from homology"/>
<evidence type="ECO:0000256" key="2">
    <source>
        <dbReference type="ARBA" id="ARBA00022676"/>
    </source>
</evidence>
<dbReference type="PANTHER" id="PTHR43630:SF1">
    <property type="entry name" value="POLY-BETA-1,6-N-ACETYL-D-GLUCOSAMINE SYNTHASE"/>
    <property type="match status" value="1"/>
</dbReference>
<dbReference type="InterPro" id="IPR001173">
    <property type="entry name" value="Glyco_trans_2-like"/>
</dbReference>
<dbReference type="Pfam" id="PF00535">
    <property type="entry name" value="Glycos_transf_2"/>
    <property type="match status" value="1"/>
</dbReference>
<keyword evidence="2" id="KW-0328">Glycosyltransferase</keyword>
<evidence type="ECO:0000256" key="1">
    <source>
        <dbReference type="ARBA" id="ARBA00006739"/>
    </source>
</evidence>
<dbReference type="GO" id="GO:0016757">
    <property type="term" value="F:glycosyltransferase activity"/>
    <property type="evidence" value="ECO:0007669"/>
    <property type="project" value="UniProtKB-KW"/>
</dbReference>
<keyword evidence="4" id="KW-1133">Transmembrane helix</keyword>
<name>A0A090QS10_9FLAO</name>
<comment type="caution">
    <text evidence="6">The sequence shown here is derived from an EMBL/GenBank/DDBJ whole genome shotgun (WGS) entry which is preliminary data.</text>
</comment>
<dbReference type="Gene3D" id="3.90.550.10">
    <property type="entry name" value="Spore Coat Polysaccharide Biosynthesis Protein SpsA, Chain A"/>
    <property type="match status" value="1"/>
</dbReference>
<keyword evidence="4" id="KW-0472">Membrane</keyword>
<reference evidence="6" key="1">
    <citation type="journal article" date="2014" name="Genome Announc.">
        <title>Draft Genome Sequences of Marine Flavobacterium Nonlabens Strains NR17, NR24, NR27, NR32, NR33, and Ara13.</title>
        <authorList>
            <person name="Nakanishi M."/>
            <person name="Meirelles P."/>
            <person name="Suzuki R."/>
            <person name="Takatani N."/>
            <person name="Mino S."/>
            <person name="Suda W."/>
            <person name="Oshima K."/>
            <person name="Hattori M."/>
            <person name="Ohkuma M."/>
            <person name="Hosokawa M."/>
            <person name="Miyashita K."/>
            <person name="Thompson F.L."/>
            <person name="Niwa A."/>
            <person name="Sawabe T."/>
            <person name="Sawabe T."/>
        </authorList>
    </citation>
    <scope>NUCLEOTIDE SEQUENCE [LARGE SCALE GENOMIC DNA]</scope>
    <source>
        <strain evidence="6">JCM 19294</strain>
    </source>
</reference>
<accession>A0A090QS10</accession>
<dbReference type="eggNOG" id="COG1215">
    <property type="taxonomic scope" value="Bacteria"/>
</dbReference>
<feature type="domain" description="Glycosyltransferase 2-like" evidence="5">
    <location>
        <begin position="10"/>
        <end position="116"/>
    </location>
</feature>
<dbReference type="EMBL" id="BBML01000010">
    <property type="protein sequence ID" value="GAK98276.1"/>
    <property type="molecule type" value="Genomic_DNA"/>
</dbReference>
<dbReference type="STRING" id="319236.BST91_06950"/>
<evidence type="ECO:0000313" key="6">
    <source>
        <dbReference type="EMBL" id="GAK98276.1"/>
    </source>
</evidence>
<dbReference type="SUPFAM" id="SSF53448">
    <property type="entry name" value="Nucleotide-diphospho-sugar transferases"/>
    <property type="match status" value="1"/>
</dbReference>
<evidence type="ECO:0000256" key="3">
    <source>
        <dbReference type="ARBA" id="ARBA00022679"/>
    </source>
</evidence>
<keyword evidence="4" id="KW-0812">Transmembrane</keyword>
<evidence type="ECO:0000313" key="7">
    <source>
        <dbReference type="Proteomes" id="UP000029221"/>
    </source>
</evidence>
<evidence type="ECO:0000256" key="4">
    <source>
        <dbReference type="SAM" id="Phobius"/>
    </source>
</evidence>
<sequence>MKSLEKLNFERSFEVVIIEDGSTSKSDKVCSRFRESVNISYYFKPNSGPGDSRNYGMSRAQGDYFIILDSDCLIPENYLNEVDEFLKNDFVHCYGGPDAAHESFTDLQKAINYSMTSFLTTGGIRGGGEQLGKFQPRSFNMGLSKKAFEDTGGFGTIHPGEDPDLSIRLWQSGYETKLIKKAYVYHERRISWTLFKKQVEKFGKVRVILNKWHPQTSKLTFWFPSLFILGAMFSIVFSLLGYVELLLVYTAYFFLIFIDATIKNNISVGFKAVYATMVQFYGYGIGFLTSFIAIKILNKNEKEAFPKLFFK</sequence>
<keyword evidence="3 6" id="KW-0808">Transferase</keyword>
<evidence type="ECO:0000259" key="5">
    <source>
        <dbReference type="Pfam" id="PF00535"/>
    </source>
</evidence>